<dbReference type="Pfam" id="PF13663">
    <property type="entry name" value="DUF4148"/>
    <property type="match status" value="1"/>
</dbReference>
<sequence>MTRTQVSAIAIALGTLLAGQAMAADNGPTTRAQVKAELAEAVRTGNILHHSGQRMNEVYSAAYSSEQNVASKSREQVKQELADAVRTGDIAHYSGQHMNEIYVQG</sequence>
<evidence type="ECO:0000313" key="3">
    <source>
        <dbReference type="Proteomes" id="UP000246145"/>
    </source>
</evidence>
<evidence type="ECO:0000313" key="2">
    <source>
        <dbReference type="EMBL" id="PVY61730.1"/>
    </source>
</evidence>
<keyword evidence="1" id="KW-0732">Signal</keyword>
<feature type="chain" id="PRO_5015768646" evidence="1">
    <location>
        <begin position="24"/>
        <end position="105"/>
    </location>
</feature>
<accession>A0A2U1CL37</accession>
<evidence type="ECO:0000256" key="1">
    <source>
        <dbReference type="SAM" id="SignalP"/>
    </source>
</evidence>
<proteinExistence type="predicted"/>
<keyword evidence="3" id="KW-1185">Reference proteome</keyword>
<name>A0A2U1CL37_9BURK</name>
<dbReference type="AlphaFoldDB" id="A0A2U1CL37"/>
<dbReference type="EMBL" id="QEKO01000003">
    <property type="protein sequence ID" value="PVY61730.1"/>
    <property type="molecule type" value="Genomic_DNA"/>
</dbReference>
<dbReference type="InterPro" id="IPR025421">
    <property type="entry name" value="DUF4148"/>
</dbReference>
<comment type="caution">
    <text evidence="2">The sequence shown here is derived from an EMBL/GenBank/DDBJ whole genome shotgun (WGS) entry which is preliminary data.</text>
</comment>
<feature type="signal peptide" evidence="1">
    <location>
        <begin position="1"/>
        <end position="23"/>
    </location>
</feature>
<dbReference type="OrthoDB" id="8656910at2"/>
<protein>
    <submittedName>
        <fullName evidence="2">Uncharacterized protein DUF4148</fullName>
    </submittedName>
</protein>
<dbReference type="RefSeq" id="WP_116518749.1">
    <property type="nucleotide sequence ID" value="NZ_JACCEX010000003.1"/>
</dbReference>
<organism evidence="2 3">
    <name type="scientific">Pusillimonas noertemannii</name>
    <dbReference type="NCBI Taxonomy" id="305977"/>
    <lineage>
        <taxon>Bacteria</taxon>
        <taxon>Pseudomonadati</taxon>
        <taxon>Pseudomonadota</taxon>
        <taxon>Betaproteobacteria</taxon>
        <taxon>Burkholderiales</taxon>
        <taxon>Alcaligenaceae</taxon>
        <taxon>Pusillimonas</taxon>
    </lineage>
</organism>
<reference evidence="2 3" key="1">
    <citation type="submission" date="2018-04" db="EMBL/GenBank/DDBJ databases">
        <title>Genomic Encyclopedia of Type Strains, Phase IV (KMG-IV): sequencing the most valuable type-strain genomes for metagenomic binning, comparative biology and taxonomic classification.</title>
        <authorList>
            <person name="Goeker M."/>
        </authorList>
    </citation>
    <scope>NUCLEOTIDE SEQUENCE [LARGE SCALE GENOMIC DNA]</scope>
    <source>
        <strain evidence="2 3">DSM 10065</strain>
    </source>
</reference>
<gene>
    <name evidence="2" type="ORF">C7440_2461</name>
</gene>
<dbReference type="Proteomes" id="UP000246145">
    <property type="component" value="Unassembled WGS sequence"/>
</dbReference>